<feature type="compositionally biased region" description="Polar residues" evidence="1">
    <location>
        <begin position="305"/>
        <end position="317"/>
    </location>
</feature>
<dbReference type="AlphaFoldDB" id="A0A4R5PC25"/>
<sequence length="349" mass="34971">MRLIAAACATAVLATSVGVNAPPGVPERGARLDVGLAAAVQPAPGALITQFLANQAQNCSLICPFVVQGAVQVPAALLQAPGTFLTQLQAGQPVVQALGAGGATVSGAANDVWTGLIRTDLDQVVPRTEFGTEVIAVGLVQIGEAALTQPGSLPGVLGQARSDLFAALNNPTGPEPFPAVHTPLEAAAVRVTAVFWAVAFHATEQLTLIVTRVPNAFLTTLGATGNVGKAVQAAGQAVSTTVSESIAPIRDALTKPIPITPAVAAKPDVKSAVSPVKTPAVQPNAKPKQQTSVLASPPALASKPDPSTFTTTKQPNLMSGLGGAVKKAFGDIGAKKPSALAKPAKAGHA</sequence>
<evidence type="ECO:0000313" key="4">
    <source>
        <dbReference type="EMBL" id="TDZ51098.1"/>
    </source>
</evidence>
<evidence type="ECO:0000313" key="5">
    <source>
        <dbReference type="Proteomes" id="UP000295165"/>
    </source>
</evidence>
<gene>
    <name evidence="4" type="ORF">CCUG63697_02614</name>
    <name evidence="3" type="ORF">EJ571_10470</name>
</gene>
<proteinExistence type="predicted"/>
<feature type="chain" id="PRO_5036121424" evidence="2">
    <location>
        <begin position="22"/>
        <end position="349"/>
    </location>
</feature>
<dbReference type="Proteomes" id="UP000295165">
    <property type="component" value="Unassembled WGS sequence"/>
</dbReference>
<name>A0A4R5PC25_9MYCO</name>
<evidence type="ECO:0000313" key="6">
    <source>
        <dbReference type="Proteomes" id="UP000295627"/>
    </source>
</evidence>
<protein>
    <submittedName>
        <fullName evidence="3">Uncharacterized protein</fullName>
    </submittedName>
</protein>
<keyword evidence="5" id="KW-1185">Reference proteome</keyword>
<reference evidence="3" key="1">
    <citation type="submission" date="2018-12" db="EMBL/GenBank/DDBJ databases">
        <authorList>
            <person name="Behra P.R.K."/>
            <person name="Das S."/>
            <person name="Pettersson B.M.F."/>
            <person name="Shirreff L."/>
            <person name="Ducote T."/>
            <person name="Jacobsson K.-G."/>
            <person name="Ennis D.G."/>
            <person name="Kirsebom L.A."/>
        </authorList>
    </citation>
    <scope>NUCLEOTIDE SEQUENCE</scope>
    <source>
        <strain evidence="3">DSM 45524</strain>
    </source>
</reference>
<accession>A0A4R5PC25</accession>
<feature type="region of interest" description="Disordered" evidence="1">
    <location>
        <begin position="268"/>
        <end position="317"/>
    </location>
</feature>
<comment type="caution">
    <text evidence="3">The sequence shown here is derived from an EMBL/GenBank/DDBJ whole genome shotgun (WGS) entry which is preliminary data.</text>
</comment>
<organism evidence="3 6">
    <name type="scientific">Mycobacteroides franklinii</name>
    <dbReference type="NCBI Taxonomy" id="948102"/>
    <lineage>
        <taxon>Bacteria</taxon>
        <taxon>Bacillati</taxon>
        <taxon>Actinomycetota</taxon>
        <taxon>Actinomycetes</taxon>
        <taxon>Mycobacteriales</taxon>
        <taxon>Mycobacteriaceae</taxon>
        <taxon>Mycobacteroides</taxon>
    </lineage>
</organism>
<evidence type="ECO:0000256" key="1">
    <source>
        <dbReference type="SAM" id="MobiDB-lite"/>
    </source>
</evidence>
<evidence type="ECO:0000256" key="2">
    <source>
        <dbReference type="SAM" id="SignalP"/>
    </source>
</evidence>
<evidence type="ECO:0000313" key="3">
    <source>
        <dbReference type="EMBL" id="TDH22343.1"/>
    </source>
</evidence>
<dbReference type="EMBL" id="RXLR01000014">
    <property type="protein sequence ID" value="TDH22343.1"/>
    <property type="molecule type" value="Genomic_DNA"/>
</dbReference>
<keyword evidence="2" id="KW-0732">Signal</keyword>
<reference evidence="5 6" key="2">
    <citation type="journal article" date="2019" name="Sci. Rep.">
        <title>Extended insight into the Mycobacterium chelonae-abscessus complex through whole genome sequencing of Mycobacterium salmoniphilum outbreak and Mycobacterium salmoniphilum-like strains.</title>
        <authorList>
            <person name="Behra P.R.K."/>
            <person name="Das S."/>
            <person name="Pettersson B.M.F."/>
            <person name="Shirreff L."/>
            <person name="DuCote T."/>
            <person name="Jacobsson K.G."/>
            <person name="Ennis D.G."/>
            <person name="Kirsebom L.A."/>
        </authorList>
    </citation>
    <scope>NUCLEOTIDE SEQUENCE [LARGE SCALE GENOMIC DNA]</scope>
    <source>
        <strain evidence="4 5">CCUG 63697</strain>
        <strain evidence="3 6">DSM 45524</strain>
    </source>
</reference>
<dbReference type="EMBL" id="PECC01000027">
    <property type="protein sequence ID" value="TDZ51098.1"/>
    <property type="molecule type" value="Genomic_DNA"/>
</dbReference>
<dbReference type="Proteomes" id="UP000295627">
    <property type="component" value="Unassembled WGS sequence"/>
</dbReference>
<feature type="signal peptide" evidence="2">
    <location>
        <begin position="1"/>
        <end position="21"/>
    </location>
</feature>